<name>A0AAV4K6U7_9DEIO</name>
<dbReference type="Gene3D" id="3.20.20.360">
    <property type="entry name" value="Malate synthase, domain 3"/>
    <property type="match status" value="1"/>
</dbReference>
<comment type="caution">
    <text evidence="2">The sequence shown here is derived from an EMBL/GenBank/DDBJ whole genome shotgun (WGS) entry which is preliminary data.</text>
</comment>
<reference evidence="4" key="3">
    <citation type="journal article" date="2019" name="Int. J. Syst. Evol. Microbiol.">
        <title>The Global Catalogue of Microorganisms (GCM) 10K type strain sequencing project: providing services to taxonomists for standard genome sequencing and annotation.</title>
        <authorList>
            <consortium name="The Broad Institute Genomics Platform"/>
            <consortium name="The Broad Institute Genome Sequencing Center for Infectious Disease"/>
            <person name="Wu L."/>
            <person name="Ma J."/>
        </authorList>
    </citation>
    <scope>NUCLEOTIDE SEQUENCE [LARGE SCALE GENOMIC DNA]</scope>
    <source>
        <strain evidence="4">CGMCC 1.8884</strain>
    </source>
</reference>
<dbReference type="EMBL" id="BMLZ01000015">
    <property type="protein sequence ID" value="GGP29790.1"/>
    <property type="molecule type" value="Genomic_DNA"/>
</dbReference>
<proteinExistence type="predicted"/>
<protein>
    <recommendedName>
        <fullName evidence="1">Malate synthase N-terminal domain-containing protein</fullName>
    </recommendedName>
</protein>
<feature type="domain" description="Malate synthase N-terminal" evidence="1">
    <location>
        <begin position="9"/>
        <end position="49"/>
    </location>
</feature>
<dbReference type="RefSeq" id="WP_017869762.1">
    <property type="nucleotide sequence ID" value="NZ_BMLZ01000015.1"/>
</dbReference>
<evidence type="ECO:0000313" key="5">
    <source>
        <dbReference type="Proteomes" id="UP000652720"/>
    </source>
</evidence>
<reference evidence="2" key="4">
    <citation type="submission" date="2023-08" db="EMBL/GenBank/DDBJ databases">
        <authorList>
            <person name="Sun Q."/>
            <person name="Zhou Y."/>
        </authorList>
    </citation>
    <scope>NUCLEOTIDE SEQUENCE</scope>
    <source>
        <strain evidence="3">CGMCC 1.8884</strain>
        <strain evidence="2">CGMCC 1.8885</strain>
    </source>
</reference>
<dbReference type="InterPro" id="IPR046363">
    <property type="entry name" value="MS_N_TIM-barrel_dom"/>
</dbReference>
<dbReference type="Proteomes" id="UP000630135">
    <property type="component" value="Unassembled WGS sequence"/>
</dbReference>
<dbReference type="InterPro" id="IPR011076">
    <property type="entry name" value="Malate_synth_sf"/>
</dbReference>
<dbReference type="GO" id="GO:0003824">
    <property type="term" value="F:catalytic activity"/>
    <property type="evidence" value="ECO:0007669"/>
    <property type="project" value="InterPro"/>
</dbReference>
<gene>
    <name evidence="3" type="ORF">GCM10008021_14410</name>
    <name evidence="2" type="ORF">GCM10010914_18530</name>
</gene>
<dbReference type="EMBL" id="BMMA01000016">
    <property type="protein sequence ID" value="GGI84451.1"/>
    <property type="molecule type" value="Genomic_DNA"/>
</dbReference>
<organism evidence="2 5">
    <name type="scientific">Deinococcus wulumuqiensis</name>
    <dbReference type="NCBI Taxonomy" id="980427"/>
    <lineage>
        <taxon>Bacteria</taxon>
        <taxon>Thermotogati</taxon>
        <taxon>Deinococcota</taxon>
        <taxon>Deinococci</taxon>
        <taxon>Deinococcales</taxon>
        <taxon>Deinococcaceae</taxon>
        <taxon>Deinococcus</taxon>
    </lineage>
</organism>
<sequence>MTELKLPAGMTITTPVRSEYAEILTPEALAFVAELHRRFEARRRELMESGMGSS</sequence>
<dbReference type="AlphaFoldDB" id="A0AAV4K6U7"/>
<evidence type="ECO:0000259" key="1">
    <source>
        <dbReference type="Pfam" id="PF20656"/>
    </source>
</evidence>
<evidence type="ECO:0000313" key="4">
    <source>
        <dbReference type="Proteomes" id="UP000630135"/>
    </source>
</evidence>
<evidence type="ECO:0000313" key="2">
    <source>
        <dbReference type="EMBL" id="GGI84451.1"/>
    </source>
</evidence>
<keyword evidence="4" id="KW-1185">Reference proteome</keyword>
<dbReference type="SUPFAM" id="SSF51645">
    <property type="entry name" value="Malate synthase G"/>
    <property type="match status" value="1"/>
</dbReference>
<dbReference type="Pfam" id="PF20656">
    <property type="entry name" value="MS_N"/>
    <property type="match status" value="1"/>
</dbReference>
<accession>A0AAV4K6U7</accession>
<reference evidence="3" key="1">
    <citation type="journal article" date="2014" name="Int. J. Syst. Evol. Microbiol.">
        <title>Complete genome of a new Firmicutes species belonging to the dominant human colonic microbiota ('Ruminococcus bicirculans') reveals two chromosomes and a selective capacity to utilize plant glucans.</title>
        <authorList>
            <consortium name="NISC Comparative Sequencing Program"/>
            <person name="Wegmann U."/>
            <person name="Louis P."/>
            <person name="Goesmann A."/>
            <person name="Henrissat B."/>
            <person name="Duncan S.H."/>
            <person name="Flint H.J."/>
        </authorList>
    </citation>
    <scope>NUCLEOTIDE SEQUENCE</scope>
    <source>
        <strain evidence="3">CGMCC 1.8884</strain>
    </source>
</reference>
<dbReference type="InterPro" id="IPR048356">
    <property type="entry name" value="MS_N"/>
</dbReference>
<evidence type="ECO:0000313" key="3">
    <source>
        <dbReference type="EMBL" id="GGP29790.1"/>
    </source>
</evidence>
<reference evidence="2" key="2">
    <citation type="journal article" date="2014" name="Int. J. Syst. Evol. Microbiol.">
        <title>Complete genome sequence of Corynebacterium casei LMG S-19264T (=DSM 44701T), isolated from a smear-ripened cheese.</title>
        <authorList>
            <consortium name="US DOE Joint Genome Institute (JGI-PGF)"/>
            <person name="Walter F."/>
            <person name="Albersmeier A."/>
            <person name="Kalinowski J."/>
            <person name="Ruckert C."/>
        </authorList>
    </citation>
    <scope>NUCLEOTIDE SEQUENCE</scope>
    <source>
        <strain evidence="2">CGMCC 1.8885</strain>
    </source>
</reference>
<dbReference type="Proteomes" id="UP000652720">
    <property type="component" value="Unassembled WGS sequence"/>
</dbReference>